<evidence type="ECO:0000256" key="2">
    <source>
        <dbReference type="SAM" id="SignalP"/>
    </source>
</evidence>
<keyword evidence="1" id="KW-1133">Transmembrane helix</keyword>
<accession>A0A1M2V6J8</accession>
<feature type="transmembrane region" description="Helical" evidence="1">
    <location>
        <begin position="37"/>
        <end position="62"/>
    </location>
</feature>
<keyword evidence="1" id="KW-0812">Transmembrane</keyword>
<reference evidence="3 4" key="1">
    <citation type="submission" date="2016-10" db="EMBL/GenBank/DDBJ databases">
        <title>Genome sequence of the basidiomycete white-rot fungus Trametes pubescens.</title>
        <authorList>
            <person name="Makela M.R."/>
            <person name="Granchi Z."/>
            <person name="Peng M."/>
            <person name="De Vries R.P."/>
            <person name="Grigoriev I."/>
            <person name="Riley R."/>
            <person name="Hilden K."/>
        </authorList>
    </citation>
    <scope>NUCLEOTIDE SEQUENCE [LARGE SCALE GENOMIC DNA]</scope>
    <source>
        <strain evidence="3 4">FBCC735</strain>
    </source>
</reference>
<name>A0A1M2V6J8_TRAPU</name>
<dbReference type="OMA" id="CACICYS"/>
<protein>
    <submittedName>
        <fullName evidence="3">Uncharacterized protein</fullName>
    </submittedName>
</protein>
<evidence type="ECO:0000313" key="4">
    <source>
        <dbReference type="Proteomes" id="UP000184267"/>
    </source>
</evidence>
<gene>
    <name evidence="3" type="ORF">TRAPUB_6200</name>
</gene>
<sequence>MGTLIASFVVLCTFASYASTEFALVSAQPVYALYPSFFAAMVVGGVCACICYSPTMLAVLCFQILFDTDIRKGGTPPPGAQPAQPPHYGELVMSLFHDAASTIKLALVIAPIYTMAVGSSSEAHVASRALEAAAGGQLAAAIMTMKIMVVGMREIWGLVPLVVFRLDRDAGT</sequence>
<dbReference type="OrthoDB" id="5211809at2759"/>
<evidence type="ECO:0000313" key="3">
    <source>
        <dbReference type="EMBL" id="OJT03203.1"/>
    </source>
</evidence>
<dbReference type="EMBL" id="MNAD01001625">
    <property type="protein sequence ID" value="OJT03203.1"/>
    <property type="molecule type" value="Genomic_DNA"/>
</dbReference>
<dbReference type="AlphaFoldDB" id="A0A1M2V6J8"/>
<keyword evidence="4" id="KW-1185">Reference proteome</keyword>
<feature type="chain" id="PRO_5012634836" evidence="2">
    <location>
        <begin position="21"/>
        <end position="172"/>
    </location>
</feature>
<dbReference type="Proteomes" id="UP000184267">
    <property type="component" value="Unassembled WGS sequence"/>
</dbReference>
<feature type="signal peptide" evidence="2">
    <location>
        <begin position="1"/>
        <end position="20"/>
    </location>
</feature>
<organism evidence="3 4">
    <name type="scientific">Trametes pubescens</name>
    <name type="common">White-rot fungus</name>
    <dbReference type="NCBI Taxonomy" id="154538"/>
    <lineage>
        <taxon>Eukaryota</taxon>
        <taxon>Fungi</taxon>
        <taxon>Dikarya</taxon>
        <taxon>Basidiomycota</taxon>
        <taxon>Agaricomycotina</taxon>
        <taxon>Agaricomycetes</taxon>
        <taxon>Polyporales</taxon>
        <taxon>Polyporaceae</taxon>
        <taxon>Trametes</taxon>
    </lineage>
</organism>
<keyword evidence="1" id="KW-0472">Membrane</keyword>
<proteinExistence type="predicted"/>
<comment type="caution">
    <text evidence="3">The sequence shown here is derived from an EMBL/GenBank/DDBJ whole genome shotgun (WGS) entry which is preliminary data.</text>
</comment>
<evidence type="ECO:0000256" key="1">
    <source>
        <dbReference type="SAM" id="Phobius"/>
    </source>
</evidence>
<keyword evidence="2" id="KW-0732">Signal</keyword>